<sequence>MGKEFSHANSLAYCCHLRNRKSDLTFALQLSTLPLCLIQIKTFLKVNENVGFNYQLLRFPGLACCCQEDGLGLKCFFFNKKEEAKRCPLLRLNCRVRSSVEKCSIPDSKEPVFYNEVHGVLLLK</sequence>
<dbReference type="AlphaFoldDB" id="A0A8X6QP41"/>
<name>A0A8X6QP41_NEPPI</name>
<dbReference type="EMBL" id="BMAW01034389">
    <property type="protein sequence ID" value="GFU35101.1"/>
    <property type="molecule type" value="Genomic_DNA"/>
</dbReference>
<evidence type="ECO:0000313" key="2">
    <source>
        <dbReference type="Proteomes" id="UP000887013"/>
    </source>
</evidence>
<keyword evidence="2" id="KW-1185">Reference proteome</keyword>
<organism evidence="1 2">
    <name type="scientific">Nephila pilipes</name>
    <name type="common">Giant wood spider</name>
    <name type="synonym">Nephila maculata</name>
    <dbReference type="NCBI Taxonomy" id="299642"/>
    <lineage>
        <taxon>Eukaryota</taxon>
        <taxon>Metazoa</taxon>
        <taxon>Ecdysozoa</taxon>
        <taxon>Arthropoda</taxon>
        <taxon>Chelicerata</taxon>
        <taxon>Arachnida</taxon>
        <taxon>Araneae</taxon>
        <taxon>Araneomorphae</taxon>
        <taxon>Entelegynae</taxon>
        <taxon>Araneoidea</taxon>
        <taxon>Nephilidae</taxon>
        <taxon>Nephila</taxon>
    </lineage>
</organism>
<evidence type="ECO:0000313" key="1">
    <source>
        <dbReference type="EMBL" id="GFU35101.1"/>
    </source>
</evidence>
<dbReference type="Proteomes" id="UP000887013">
    <property type="component" value="Unassembled WGS sequence"/>
</dbReference>
<protein>
    <submittedName>
        <fullName evidence="1">Uncharacterized protein</fullName>
    </submittedName>
</protein>
<reference evidence="1" key="1">
    <citation type="submission" date="2020-08" db="EMBL/GenBank/DDBJ databases">
        <title>Multicomponent nature underlies the extraordinary mechanical properties of spider dragline silk.</title>
        <authorList>
            <person name="Kono N."/>
            <person name="Nakamura H."/>
            <person name="Mori M."/>
            <person name="Yoshida Y."/>
            <person name="Ohtoshi R."/>
            <person name="Malay A.D."/>
            <person name="Moran D.A.P."/>
            <person name="Tomita M."/>
            <person name="Numata K."/>
            <person name="Arakawa K."/>
        </authorList>
    </citation>
    <scope>NUCLEOTIDE SEQUENCE</scope>
</reference>
<proteinExistence type="predicted"/>
<gene>
    <name evidence="1" type="ORF">NPIL_574061</name>
</gene>
<accession>A0A8X6QP41</accession>
<comment type="caution">
    <text evidence="1">The sequence shown here is derived from an EMBL/GenBank/DDBJ whole genome shotgun (WGS) entry which is preliminary data.</text>
</comment>